<evidence type="ECO:0000256" key="1">
    <source>
        <dbReference type="ARBA" id="ARBA00000085"/>
    </source>
</evidence>
<dbReference type="Proteomes" id="UP000266698">
    <property type="component" value="Unassembled WGS sequence"/>
</dbReference>
<dbReference type="Pfam" id="PF00512">
    <property type="entry name" value="HisKA"/>
    <property type="match status" value="1"/>
</dbReference>
<name>A0A396FDQ5_9FIRM</name>
<comment type="catalytic activity">
    <reaction evidence="1">
        <text>ATP + protein L-histidine = ADP + protein N-phospho-L-histidine.</text>
        <dbReference type="EC" id="2.7.13.3"/>
    </reaction>
</comment>
<evidence type="ECO:0000259" key="8">
    <source>
        <dbReference type="PROSITE" id="PS50109"/>
    </source>
</evidence>
<dbReference type="SUPFAM" id="SSF47384">
    <property type="entry name" value="Homodimeric domain of signal transducing histidine kinase"/>
    <property type="match status" value="1"/>
</dbReference>
<dbReference type="SUPFAM" id="SSF55874">
    <property type="entry name" value="ATPase domain of HSP90 chaperone/DNA topoisomerase II/histidine kinase"/>
    <property type="match status" value="1"/>
</dbReference>
<dbReference type="InterPro" id="IPR004358">
    <property type="entry name" value="Sig_transdc_His_kin-like_C"/>
</dbReference>
<evidence type="ECO:0000256" key="2">
    <source>
        <dbReference type="ARBA" id="ARBA00004370"/>
    </source>
</evidence>
<dbReference type="Gene3D" id="1.10.287.130">
    <property type="match status" value="1"/>
</dbReference>
<dbReference type="RefSeq" id="WP_118375441.1">
    <property type="nucleotide sequence ID" value="NZ_QRPB01000011.1"/>
</dbReference>
<dbReference type="SMART" id="SM00387">
    <property type="entry name" value="HATPase_c"/>
    <property type="match status" value="1"/>
</dbReference>
<keyword evidence="6 9" id="KW-0418">Kinase</keyword>
<dbReference type="CDD" id="cd00082">
    <property type="entry name" value="HisKA"/>
    <property type="match status" value="1"/>
</dbReference>
<evidence type="ECO:0000256" key="5">
    <source>
        <dbReference type="ARBA" id="ARBA00022679"/>
    </source>
</evidence>
<evidence type="ECO:0000256" key="7">
    <source>
        <dbReference type="ARBA" id="ARBA00023012"/>
    </source>
</evidence>
<dbReference type="EC" id="2.7.13.3" evidence="3"/>
<dbReference type="SMART" id="SM00388">
    <property type="entry name" value="HisKA"/>
    <property type="match status" value="1"/>
</dbReference>
<dbReference type="InterPro" id="IPR005467">
    <property type="entry name" value="His_kinase_dom"/>
</dbReference>
<comment type="caution">
    <text evidence="9">The sequence shown here is derived from an EMBL/GenBank/DDBJ whole genome shotgun (WGS) entry which is preliminary data.</text>
</comment>
<evidence type="ECO:0000313" key="9">
    <source>
        <dbReference type="EMBL" id="RHL78352.1"/>
    </source>
</evidence>
<dbReference type="PANTHER" id="PTHR45453:SF1">
    <property type="entry name" value="PHOSPHATE REGULON SENSOR PROTEIN PHOR"/>
    <property type="match status" value="1"/>
</dbReference>
<dbReference type="InterPro" id="IPR036890">
    <property type="entry name" value="HATPase_C_sf"/>
</dbReference>
<dbReference type="EMBL" id="QRPB01000011">
    <property type="protein sequence ID" value="RHL78352.1"/>
    <property type="molecule type" value="Genomic_DNA"/>
</dbReference>
<evidence type="ECO:0000313" key="10">
    <source>
        <dbReference type="Proteomes" id="UP000266698"/>
    </source>
</evidence>
<dbReference type="GO" id="GO:0004721">
    <property type="term" value="F:phosphoprotein phosphatase activity"/>
    <property type="evidence" value="ECO:0007669"/>
    <property type="project" value="TreeGrafter"/>
</dbReference>
<dbReference type="Gene3D" id="3.30.565.10">
    <property type="entry name" value="Histidine kinase-like ATPase, C-terminal domain"/>
    <property type="match status" value="1"/>
</dbReference>
<dbReference type="PANTHER" id="PTHR45453">
    <property type="entry name" value="PHOSPHATE REGULON SENSOR PROTEIN PHOR"/>
    <property type="match status" value="1"/>
</dbReference>
<dbReference type="PRINTS" id="PR00344">
    <property type="entry name" value="BCTRLSENSOR"/>
</dbReference>
<evidence type="ECO:0000256" key="4">
    <source>
        <dbReference type="ARBA" id="ARBA00022553"/>
    </source>
</evidence>
<protein>
    <recommendedName>
        <fullName evidence="3">histidine kinase</fullName>
        <ecNumber evidence="3">2.7.13.3</ecNumber>
    </recommendedName>
</protein>
<accession>A0A396FDQ5</accession>
<keyword evidence="7" id="KW-0902">Two-component regulatory system</keyword>
<evidence type="ECO:0000256" key="3">
    <source>
        <dbReference type="ARBA" id="ARBA00012438"/>
    </source>
</evidence>
<dbReference type="InterPro" id="IPR003661">
    <property type="entry name" value="HisK_dim/P_dom"/>
</dbReference>
<sequence length="274" mass="30743">MWIKKKEIEQLSEFVKGYSSGEELDIRVNKEGSFNILKNDIYAFVNTKNEQIKAVEAERDSLSDYMADISHQLKTPITSMMIMADLLEKAEPKKQTEFIHNIQVSLNKMEWLVGALLKMAKLDAHAINFIRNDIHTSELLAAVKPSVAILLDIHSLTIELKQDCIINCDKRWTTEALTNIVKNAIEYSPDGSVIEIDSGENSMYSWISVRDSGVGMDKTEYAALFKRFENSTNENGFGIGMPLALSIMKGQGGDIDVDFGGKGEGTTFILKFFK</sequence>
<dbReference type="GO" id="GO:0016036">
    <property type="term" value="P:cellular response to phosphate starvation"/>
    <property type="evidence" value="ECO:0007669"/>
    <property type="project" value="TreeGrafter"/>
</dbReference>
<reference evidence="9 10" key="1">
    <citation type="submission" date="2018-08" db="EMBL/GenBank/DDBJ databases">
        <title>A genome reference for cultivated species of the human gut microbiota.</title>
        <authorList>
            <person name="Zou Y."/>
            <person name="Xue W."/>
            <person name="Luo G."/>
        </authorList>
    </citation>
    <scope>NUCLEOTIDE SEQUENCE [LARGE SCALE GENOMIC DNA]</scope>
    <source>
        <strain evidence="9 10">AF36-2BH</strain>
    </source>
</reference>
<dbReference type="GO" id="GO:0005886">
    <property type="term" value="C:plasma membrane"/>
    <property type="evidence" value="ECO:0007669"/>
    <property type="project" value="TreeGrafter"/>
</dbReference>
<keyword evidence="5" id="KW-0808">Transferase</keyword>
<dbReference type="PROSITE" id="PS50109">
    <property type="entry name" value="HIS_KIN"/>
    <property type="match status" value="1"/>
</dbReference>
<organism evidence="9 10">
    <name type="scientific">Agathobacter rectalis</name>
    <dbReference type="NCBI Taxonomy" id="39491"/>
    <lineage>
        <taxon>Bacteria</taxon>
        <taxon>Bacillati</taxon>
        <taxon>Bacillota</taxon>
        <taxon>Clostridia</taxon>
        <taxon>Lachnospirales</taxon>
        <taxon>Lachnospiraceae</taxon>
        <taxon>Agathobacter</taxon>
    </lineage>
</organism>
<dbReference type="InterPro" id="IPR050351">
    <property type="entry name" value="BphY/WalK/GraS-like"/>
</dbReference>
<dbReference type="InterPro" id="IPR003594">
    <property type="entry name" value="HATPase_dom"/>
</dbReference>
<evidence type="ECO:0000256" key="6">
    <source>
        <dbReference type="ARBA" id="ARBA00022777"/>
    </source>
</evidence>
<dbReference type="Pfam" id="PF02518">
    <property type="entry name" value="HATPase_c"/>
    <property type="match status" value="1"/>
</dbReference>
<dbReference type="GO" id="GO:0000155">
    <property type="term" value="F:phosphorelay sensor kinase activity"/>
    <property type="evidence" value="ECO:0007669"/>
    <property type="project" value="InterPro"/>
</dbReference>
<dbReference type="InterPro" id="IPR036097">
    <property type="entry name" value="HisK_dim/P_sf"/>
</dbReference>
<gene>
    <name evidence="9" type="ORF">DW001_09825</name>
</gene>
<dbReference type="AlphaFoldDB" id="A0A396FDQ5"/>
<proteinExistence type="predicted"/>
<feature type="domain" description="Histidine kinase" evidence="8">
    <location>
        <begin position="68"/>
        <end position="274"/>
    </location>
</feature>
<keyword evidence="4" id="KW-0597">Phosphoprotein</keyword>
<comment type="subcellular location">
    <subcellularLocation>
        <location evidence="2">Membrane</location>
    </subcellularLocation>
</comment>